<dbReference type="eggNOG" id="ENOG502Z9EN">
    <property type="taxonomic scope" value="Bacteria"/>
</dbReference>
<evidence type="ECO:0000259" key="1">
    <source>
        <dbReference type="Pfam" id="PF12684"/>
    </source>
</evidence>
<name>C8PFI1_9BACT</name>
<feature type="domain" description="Putative exodeoxyribonuclease 8 PDDEXK-like" evidence="1">
    <location>
        <begin position="36"/>
        <end position="261"/>
    </location>
</feature>
<dbReference type="EMBL" id="ACYG01000014">
    <property type="protein sequence ID" value="EEV18447.1"/>
    <property type="molecule type" value="Genomic_DNA"/>
</dbReference>
<reference evidence="2 3" key="1">
    <citation type="submission" date="2009-07" db="EMBL/GenBank/DDBJ databases">
        <authorList>
            <person name="Madupu R."/>
            <person name="Sebastian Y."/>
            <person name="Durkin A.S."/>
            <person name="Torralba M."/>
            <person name="Methe B."/>
            <person name="Sutton G.G."/>
            <person name="Strausberg R.L."/>
            <person name="Nelson K.E."/>
        </authorList>
    </citation>
    <scope>NUCLEOTIDE SEQUENCE [LARGE SCALE GENOMIC DNA]</scope>
    <source>
        <strain evidence="2 3">RM3268</strain>
    </source>
</reference>
<comment type="caution">
    <text evidence="2">The sequence shown here is derived from an EMBL/GenBank/DDBJ whole genome shotgun (WGS) entry which is preliminary data.</text>
</comment>
<dbReference type="InterPro" id="IPR024432">
    <property type="entry name" value="Put_RecE_PDDEXK-like_dom"/>
</dbReference>
<dbReference type="AlphaFoldDB" id="C8PFI1"/>
<keyword evidence="3" id="KW-1185">Reference proteome</keyword>
<dbReference type="Pfam" id="PF12684">
    <property type="entry name" value="DUF3799"/>
    <property type="match status" value="1"/>
</dbReference>
<organism evidence="2 3">
    <name type="scientific">Campylobacter gracilis RM3268</name>
    <dbReference type="NCBI Taxonomy" id="553220"/>
    <lineage>
        <taxon>Bacteria</taxon>
        <taxon>Pseudomonadati</taxon>
        <taxon>Campylobacterota</taxon>
        <taxon>Epsilonproteobacteria</taxon>
        <taxon>Campylobacterales</taxon>
        <taxon>Campylobacteraceae</taxon>
        <taxon>Campylobacter</taxon>
    </lineage>
</organism>
<accession>C8PFI1</accession>
<evidence type="ECO:0000313" key="2">
    <source>
        <dbReference type="EMBL" id="EEV18447.1"/>
    </source>
</evidence>
<dbReference type="OrthoDB" id="256590at2"/>
<protein>
    <recommendedName>
        <fullName evidence="1">Putative exodeoxyribonuclease 8 PDDEXK-like domain-containing protein</fullName>
    </recommendedName>
</protein>
<sequence>MLEIDLGEQGVKHPLGTMIKGLPIKDYHARVEISKSDLDLLAKSPYHFKFKDEFEKPDSKALTLGSAVHKLVLEPADFFKEFATEPKADKRTKEGKELYAEFLKGAEGKIVLDAEAYEKATAIANAVNSMRETALFLKDGLAEQSYFAEISGVPVKCRPDFLNEALSLCVDLKTTSDASADGFAKSVANFNYHIQAAFYTDILRLCGKRVDNFLFIAVETKKPYMTGFYALDEAAIEQGRKTYLALLERYKLCMERNEWWGYAKFEPESKEIEAVQTLSLPAWKFYESIA</sequence>
<dbReference type="STRING" id="824.CGRAC_0239"/>
<gene>
    <name evidence="2" type="ORF">CAMGR0001_2139</name>
</gene>
<proteinExistence type="predicted"/>
<dbReference type="Proteomes" id="UP000005709">
    <property type="component" value="Unassembled WGS sequence"/>
</dbReference>
<evidence type="ECO:0000313" key="3">
    <source>
        <dbReference type="Proteomes" id="UP000005709"/>
    </source>
</evidence>
<dbReference type="Gene3D" id="3.90.320.10">
    <property type="match status" value="1"/>
</dbReference>
<dbReference type="InterPro" id="IPR011604">
    <property type="entry name" value="PDDEXK-like_dom_sf"/>
</dbReference>
<dbReference type="RefSeq" id="WP_005870024.1">
    <property type="nucleotide sequence ID" value="NZ_ACYG01000014.1"/>
</dbReference>